<evidence type="ECO:0000256" key="7">
    <source>
        <dbReference type="ARBA" id="ARBA00022989"/>
    </source>
</evidence>
<comment type="pathway">
    <text evidence="3">Secondary metabolite biosynthesis; terpenoid biosynthesis.</text>
</comment>
<evidence type="ECO:0000256" key="6">
    <source>
        <dbReference type="ARBA" id="ARBA00022692"/>
    </source>
</evidence>
<evidence type="ECO:0000256" key="10">
    <source>
        <dbReference type="SAM" id="MobiDB-lite"/>
    </source>
</evidence>
<feature type="transmembrane region" description="Helical" evidence="11">
    <location>
        <begin position="170"/>
        <end position="199"/>
    </location>
</feature>
<evidence type="ECO:0000256" key="4">
    <source>
        <dbReference type="ARBA" id="ARBA00005985"/>
    </source>
</evidence>
<feature type="transmembrane region" description="Helical" evidence="11">
    <location>
        <begin position="276"/>
        <end position="300"/>
    </location>
</feature>
<dbReference type="GO" id="GO:0006744">
    <property type="term" value="P:ubiquinone biosynthetic process"/>
    <property type="evidence" value="ECO:0007669"/>
    <property type="project" value="TreeGrafter"/>
</dbReference>
<comment type="subcellular location">
    <subcellularLocation>
        <location evidence="2">Membrane</location>
        <topology evidence="2">Multi-pass membrane protein</topology>
    </subcellularLocation>
</comment>
<feature type="compositionally biased region" description="Basic and acidic residues" evidence="10">
    <location>
        <begin position="37"/>
        <end position="47"/>
    </location>
</feature>
<keyword evidence="7 11" id="KW-1133">Transmembrane helix</keyword>
<dbReference type="Pfam" id="PF01040">
    <property type="entry name" value="UbiA"/>
    <property type="match status" value="1"/>
</dbReference>
<keyword evidence="8 11" id="KW-0472">Membrane</keyword>
<accession>A0A9W8Z1M5</accession>
<dbReference type="AlphaFoldDB" id="A0A9W8Z1M5"/>
<comment type="caution">
    <text evidence="12">The sequence shown here is derived from an EMBL/GenBank/DDBJ whole genome shotgun (WGS) entry which is preliminary data.</text>
</comment>
<feature type="transmembrane region" description="Helical" evidence="11">
    <location>
        <begin position="123"/>
        <end position="141"/>
    </location>
</feature>
<dbReference type="OrthoDB" id="18170at2759"/>
<dbReference type="GO" id="GO:0008412">
    <property type="term" value="F:4-hydroxybenzoate polyprenyltransferase activity"/>
    <property type="evidence" value="ECO:0007669"/>
    <property type="project" value="TreeGrafter"/>
</dbReference>
<evidence type="ECO:0000256" key="2">
    <source>
        <dbReference type="ARBA" id="ARBA00004141"/>
    </source>
</evidence>
<dbReference type="Gene3D" id="1.10.357.140">
    <property type="entry name" value="UbiA prenyltransferase"/>
    <property type="match status" value="1"/>
</dbReference>
<dbReference type="FunFam" id="1.20.120.1780:FF:000001">
    <property type="entry name" value="4-hydroxybenzoate octaprenyltransferase"/>
    <property type="match status" value="1"/>
</dbReference>
<reference evidence="12" key="1">
    <citation type="submission" date="2022-10" db="EMBL/GenBank/DDBJ databases">
        <title>Tapping the CABI collections for fungal endophytes: first genome assemblies for Collariella, Neodidymelliopsis, Ascochyta clinopodiicola, Didymella pomorum, Didymosphaeria variabile, Neocosmospora piperis and Neocucurbitaria cava.</title>
        <authorList>
            <person name="Hill R."/>
        </authorList>
    </citation>
    <scope>NUCLEOTIDE SEQUENCE</scope>
    <source>
        <strain evidence="12">IMI 355082</strain>
    </source>
</reference>
<dbReference type="CDD" id="cd13959">
    <property type="entry name" value="PT_UbiA_COQ2"/>
    <property type="match status" value="1"/>
</dbReference>
<dbReference type="PANTHER" id="PTHR11048:SF28">
    <property type="entry name" value="4-HYDROXYBENZOATE POLYPRENYLTRANSFERASE, MITOCHONDRIAL"/>
    <property type="match status" value="1"/>
</dbReference>
<dbReference type="EMBL" id="JAPEVB010000001">
    <property type="protein sequence ID" value="KAJ4396133.1"/>
    <property type="molecule type" value="Genomic_DNA"/>
</dbReference>
<dbReference type="FunFam" id="1.10.357.140:FF:000008">
    <property type="entry name" value="4-hydroxybenzoate octaprenyltransferase"/>
    <property type="match status" value="1"/>
</dbReference>
<evidence type="ECO:0000256" key="1">
    <source>
        <dbReference type="ARBA" id="ARBA00001946"/>
    </source>
</evidence>
<evidence type="ECO:0000256" key="11">
    <source>
        <dbReference type="SAM" id="Phobius"/>
    </source>
</evidence>
<dbReference type="InterPro" id="IPR000537">
    <property type="entry name" value="UbiA_prenyltransferase"/>
</dbReference>
<feature type="transmembrane region" description="Helical" evidence="11">
    <location>
        <begin position="379"/>
        <end position="397"/>
    </location>
</feature>
<evidence type="ECO:0000256" key="8">
    <source>
        <dbReference type="ARBA" id="ARBA00023136"/>
    </source>
</evidence>
<evidence type="ECO:0000256" key="5">
    <source>
        <dbReference type="ARBA" id="ARBA00022679"/>
    </source>
</evidence>
<dbReference type="GO" id="GO:0005743">
    <property type="term" value="C:mitochondrial inner membrane"/>
    <property type="evidence" value="ECO:0007669"/>
    <property type="project" value="TreeGrafter"/>
</dbReference>
<evidence type="ECO:0000256" key="3">
    <source>
        <dbReference type="ARBA" id="ARBA00004721"/>
    </source>
</evidence>
<feature type="transmembrane region" description="Helical" evidence="11">
    <location>
        <begin position="220"/>
        <end position="239"/>
    </location>
</feature>
<dbReference type="Proteomes" id="UP001140453">
    <property type="component" value="Unassembled WGS sequence"/>
</dbReference>
<keyword evidence="6 11" id="KW-0812">Transmembrane</keyword>
<dbReference type="InterPro" id="IPR044878">
    <property type="entry name" value="UbiA_sf"/>
</dbReference>
<organism evidence="12 13">
    <name type="scientific">Gnomoniopsis smithogilvyi</name>
    <dbReference type="NCBI Taxonomy" id="1191159"/>
    <lineage>
        <taxon>Eukaryota</taxon>
        <taxon>Fungi</taxon>
        <taxon>Dikarya</taxon>
        <taxon>Ascomycota</taxon>
        <taxon>Pezizomycotina</taxon>
        <taxon>Sordariomycetes</taxon>
        <taxon>Sordariomycetidae</taxon>
        <taxon>Diaporthales</taxon>
        <taxon>Gnomoniaceae</taxon>
        <taxon>Gnomoniopsis</taxon>
    </lineage>
</organism>
<sequence length="420" mass="46522">MNRTLALNLLQFYTPREAIGLSTLLLRQHHRVMSEFTPKKSDQKARPPADPGLDEPCDPLAQQYGGKHLGGWVSCLPDSLIPFVQLARLSPPAALFLIYFPHFFGAILAAISRHTSLIETSRACFLLLVGSFFFSNAAHAWNDIVDAPVDKAVARTKTRPIPRGAVSTPAALIFCFSQAAACGALLLFLFPTGSIAYAVPNILATSYYPFAKRHTHFAQLILGLCLAWGVIIGSVAMNFEPFAGTHFFKLAPDDDGSFLRSLSHTTMMRLDDSVSVHVPTITLMLACVLWTSIYDTIYAFQDIDDDKKLGLKSMALLFRGQAKRMLWFFLFCMISCLGLTGWAGRFGSLYYIISMGGCSLSLGAMIAHVELKDSANCWWWFRYGFWLAGSSIAAALLSESASRLFQYNEGCSDWIHRQLL</sequence>
<evidence type="ECO:0000313" key="12">
    <source>
        <dbReference type="EMBL" id="KAJ4396133.1"/>
    </source>
</evidence>
<name>A0A9W8Z1M5_9PEZI</name>
<proteinExistence type="inferred from homology"/>
<evidence type="ECO:0000313" key="13">
    <source>
        <dbReference type="Proteomes" id="UP001140453"/>
    </source>
</evidence>
<dbReference type="Gene3D" id="1.20.120.1780">
    <property type="entry name" value="UbiA prenyltransferase"/>
    <property type="match status" value="1"/>
</dbReference>
<keyword evidence="5" id="KW-0808">Transferase</keyword>
<feature type="transmembrane region" description="Helical" evidence="11">
    <location>
        <begin position="93"/>
        <end position="111"/>
    </location>
</feature>
<feature type="region of interest" description="Disordered" evidence="10">
    <location>
        <begin position="35"/>
        <end position="56"/>
    </location>
</feature>
<dbReference type="PANTHER" id="PTHR11048">
    <property type="entry name" value="PRENYLTRANSFERASES"/>
    <property type="match status" value="1"/>
</dbReference>
<feature type="transmembrane region" description="Helical" evidence="11">
    <location>
        <begin position="349"/>
        <end position="367"/>
    </location>
</feature>
<comment type="cofactor">
    <cofactor evidence="1">
        <name>Mg(2+)</name>
        <dbReference type="ChEBI" id="CHEBI:18420"/>
    </cofactor>
</comment>
<keyword evidence="13" id="KW-1185">Reference proteome</keyword>
<comment type="similarity">
    <text evidence="4">Belongs to the UbiA prenyltransferase family.</text>
</comment>
<evidence type="ECO:0000256" key="9">
    <source>
        <dbReference type="ARBA" id="ARBA00075214"/>
    </source>
</evidence>
<gene>
    <name evidence="12" type="ORF">N0V93_000351</name>
</gene>
<protein>
    <recommendedName>
        <fullName evidence="9">Diterpenoid pyrone biosynthesis cluster protein C</fullName>
    </recommendedName>
</protein>
<feature type="transmembrane region" description="Helical" evidence="11">
    <location>
        <begin position="325"/>
        <end position="343"/>
    </location>
</feature>
<dbReference type="InterPro" id="IPR039653">
    <property type="entry name" value="Prenyltransferase"/>
</dbReference>